<gene>
    <name evidence="2" type="ORF">D5R40_25190</name>
</gene>
<dbReference type="PANTHER" id="PTHR14136">
    <property type="entry name" value="BTB_POZ DOMAIN-CONTAINING PROTEIN KCTD9"/>
    <property type="match status" value="1"/>
</dbReference>
<evidence type="ECO:0000313" key="2">
    <source>
        <dbReference type="EMBL" id="RQH28883.1"/>
    </source>
</evidence>
<dbReference type="Pfam" id="PF00805">
    <property type="entry name" value="Pentapeptide"/>
    <property type="match status" value="3"/>
</dbReference>
<organism evidence="2 3">
    <name type="scientific">Okeania hirsuta</name>
    <dbReference type="NCBI Taxonomy" id="1458930"/>
    <lineage>
        <taxon>Bacteria</taxon>
        <taxon>Bacillati</taxon>
        <taxon>Cyanobacteriota</taxon>
        <taxon>Cyanophyceae</taxon>
        <taxon>Oscillatoriophycideae</taxon>
        <taxon>Oscillatoriales</taxon>
        <taxon>Microcoleaceae</taxon>
        <taxon>Okeania</taxon>
    </lineage>
</organism>
<dbReference type="Proteomes" id="UP000269154">
    <property type="component" value="Unassembled WGS sequence"/>
</dbReference>
<accession>A0A3N6N8P4</accession>
<dbReference type="AlphaFoldDB" id="A0A3N6N8P4"/>
<keyword evidence="1" id="KW-0472">Membrane</keyword>
<feature type="transmembrane region" description="Helical" evidence="1">
    <location>
        <begin position="149"/>
        <end position="170"/>
    </location>
</feature>
<dbReference type="SUPFAM" id="SSF141571">
    <property type="entry name" value="Pentapeptide repeat-like"/>
    <property type="match status" value="1"/>
</dbReference>
<keyword evidence="3" id="KW-1185">Reference proteome</keyword>
<reference evidence="2 3" key="1">
    <citation type="journal article" date="2018" name="ACS Chem. Biol.">
        <title>Ketoreductase domain dysfunction expands chemodiversity: malyngamide biosynthesis in the cyanobacterium Okeania hirsuta.</title>
        <authorList>
            <person name="Moss N.A."/>
            <person name="Leao T."/>
            <person name="Rankin M."/>
            <person name="McCullough T.M."/>
            <person name="Qu P."/>
            <person name="Korobeynikov A."/>
            <person name="Smith J.L."/>
            <person name="Gerwick L."/>
            <person name="Gerwick W.H."/>
        </authorList>
    </citation>
    <scope>NUCLEOTIDE SEQUENCE [LARGE SCALE GENOMIC DNA]</scope>
    <source>
        <strain evidence="2 3">PAB10Feb10-1</strain>
    </source>
</reference>
<feature type="transmembrane region" description="Helical" evidence="1">
    <location>
        <begin position="176"/>
        <end position="197"/>
    </location>
</feature>
<dbReference type="InterPro" id="IPR001646">
    <property type="entry name" value="5peptide_repeat"/>
</dbReference>
<protein>
    <recommendedName>
        <fullName evidence="4">Pentapeptide repeat-containing protein</fullName>
    </recommendedName>
</protein>
<evidence type="ECO:0000313" key="3">
    <source>
        <dbReference type="Proteomes" id="UP000269154"/>
    </source>
</evidence>
<proteinExistence type="predicted"/>
<dbReference type="OrthoDB" id="528457at2"/>
<comment type="caution">
    <text evidence="2">The sequence shown here is derived from an EMBL/GenBank/DDBJ whole genome shotgun (WGS) entry which is preliminary data.</text>
</comment>
<sequence length="476" mass="53068">MMRVREILQEYEKGRRDFQGVSLRGLSFKGKDLSGADFSGADIRGTNFRGANLSGAKFQGARAGLQKRWVVVLLVVACALVVISAFVILFSLLFLSLIYNSDNPEQQNTALVALALLIIFWATIIHHEIPRVHPIVAFTFGFVISQDGFVVSVFVAALARAIFLAFTGVLEVAGDFGVAGVLGVAGVITFAGATLAAGFFDQTFALTFAFALTGLQIMLSVHIAYEAIKRDEKYPLTRGMAIAFAAIGGTSFTNANLTDADFTNATLKSTDFRGADITRTCWKDTIKLDCILTWETYLKNSKLRELVRTGQGKNQNFNRSNYLKGINLQGANLTNASFIEANLNSANLQDADLSRAKLVGTFLDRTDLTGATLTGAFIEDWRITRRTKLDRIKCDYVYMRLPPEKRPEFLKLTPQESLNDNPRRQPADWEKNFEEGEFVDFITPMVEILNIYHNQAVDPQLHIHFRNYRKTTQRQN</sequence>
<dbReference type="RefSeq" id="WP_124147550.1">
    <property type="nucleotide sequence ID" value="NZ_CAWOKI010000289.1"/>
</dbReference>
<evidence type="ECO:0000256" key="1">
    <source>
        <dbReference type="SAM" id="Phobius"/>
    </source>
</evidence>
<dbReference type="PANTHER" id="PTHR14136:SF17">
    <property type="entry name" value="BTB_POZ DOMAIN-CONTAINING PROTEIN KCTD9"/>
    <property type="match status" value="1"/>
</dbReference>
<feature type="transmembrane region" description="Helical" evidence="1">
    <location>
        <begin position="69"/>
        <end position="98"/>
    </location>
</feature>
<evidence type="ECO:0008006" key="4">
    <source>
        <dbReference type="Google" id="ProtNLM"/>
    </source>
</evidence>
<name>A0A3N6N8P4_9CYAN</name>
<feature type="transmembrane region" description="Helical" evidence="1">
    <location>
        <begin position="110"/>
        <end position="129"/>
    </location>
</feature>
<dbReference type="EMBL" id="RCBY01000201">
    <property type="protein sequence ID" value="RQH28883.1"/>
    <property type="molecule type" value="Genomic_DNA"/>
</dbReference>
<keyword evidence="1" id="KW-1133">Transmembrane helix</keyword>
<dbReference type="InterPro" id="IPR051082">
    <property type="entry name" value="Pentapeptide-BTB/POZ_domain"/>
</dbReference>
<dbReference type="Gene3D" id="2.160.20.80">
    <property type="entry name" value="E3 ubiquitin-protein ligase SopA"/>
    <property type="match status" value="3"/>
</dbReference>
<feature type="transmembrane region" description="Helical" evidence="1">
    <location>
        <begin position="204"/>
        <end position="225"/>
    </location>
</feature>
<keyword evidence="1" id="KW-0812">Transmembrane</keyword>